<evidence type="ECO:0000256" key="3">
    <source>
        <dbReference type="ARBA" id="ARBA00011073"/>
    </source>
</evidence>
<keyword evidence="8" id="KW-0106">Calcium</keyword>
<dbReference type="InterPro" id="IPR022398">
    <property type="entry name" value="Peptidase_S8_His-AS"/>
</dbReference>
<keyword evidence="5 10" id="KW-0645">Protease</keyword>
<comment type="subcellular location">
    <subcellularLocation>
        <location evidence="2">Secreted</location>
    </subcellularLocation>
</comment>
<dbReference type="GO" id="GO:0004252">
    <property type="term" value="F:serine-type endopeptidase activity"/>
    <property type="evidence" value="ECO:0007669"/>
    <property type="project" value="UniProtKB-UniRule"/>
</dbReference>
<dbReference type="PROSITE" id="PS00136">
    <property type="entry name" value="SUBTILASE_ASP"/>
    <property type="match status" value="1"/>
</dbReference>
<dbReference type="Pfam" id="PF17936">
    <property type="entry name" value="Big_6"/>
    <property type="match status" value="2"/>
</dbReference>
<keyword evidence="7 10" id="KW-0720">Serine protease</keyword>
<evidence type="ECO:0000313" key="15">
    <source>
        <dbReference type="Proteomes" id="UP000266016"/>
    </source>
</evidence>
<evidence type="ECO:0000256" key="4">
    <source>
        <dbReference type="ARBA" id="ARBA00022525"/>
    </source>
</evidence>
<dbReference type="InterPro" id="IPR000209">
    <property type="entry name" value="Peptidase_S8/S53_dom"/>
</dbReference>
<evidence type="ECO:0000256" key="1">
    <source>
        <dbReference type="ARBA" id="ARBA00001913"/>
    </source>
</evidence>
<dbReference type="InterPro" id="IPR023827">
    <property type="entry name" value="Peptidase_S8_Asp-AS"/>
</dbReference>
<dbReference type="Gene3D" id="2.60.40.10">
    <property type="entry name" value="Immunoglobulins"/>
    <property type="match status" value="2"/>
</dbReference>
<dbReference type="PROSITE" id="PS00138">
    <property type="entry name" value="SUBTILASE_SER"/>
    <property type="match status" value="1"/>
</dbReference>
<dbReference type="AlphaFoldDB" id="A0A398BC34"/>
<protein>
    <submittedName>
        <fullName evidence="14">Peptidase S8</fullName>
    </submittedName>
</protein>
<keyword evidence="15" id="KW-1185">Reference proteome</keyword>
<dbReference type="PANTHER" id="PTHR43806:SF11">
    <property type="entry name" value="CEREVISIN-RELATED"/>
    <property type="match status" value="1"/>
</dbReference>
<dbReference type="PROSITE" id="PS51892">
    <property type="entry name" value="SUBTILASE"/>
    <property type="match status" value="1"/>
</dbReference>
<dbReference type="InterPro" id="IPR015500">
    <property type="entry name" value="Peptidase_S8_subtilisin-rel"/>
</dbReference>
<keyword evidence="4" id="KW-0964">Secreted</keyword>
<dbReference type="PROSITE" id="PS00137">
    <property type="entry name" value="SUBTILASE_HIS"/>
    <property type="match status" value="1"/>
</dbReference>
<dbReference type="InterPro" id="IPR041498">
    <property type="entry name" value="Big_6"/>
</dbReference>
<dbReference type="CDD" id="cd07484">
    <property type="entry name" value="Peptidases_S8_Thermitase_like"/>
    <property type="match status" value="1"/>
</dbReference>
<dbReference type="InterPro" id="IPR013783">
    <property type="entry name" value="Ig-like_fold"/>
</dbReference>
<evidence type="ECO:0000259" key="13">
    <source>
        <dbReference type="Pfam" id="PF17936"/>
    </source>
</evidence>
<dbReference type="Pfam" id="PF00082">
    <property type="entry name" value="Peptidase_S8"/>
    <property type="match status" value="1"/>
</dbReference>
<name>A0A398BC34_9BACI</name>
<evidence type="ECO:0000313" key="14">
    <source>
        <dbReference type="EMBL" id="RID85246.1"/>
    </source>
</evidence>
<comment type="cofactor">
    <cofactor evidence="1">
        <name>Ca(2+)</name>
        <dbReference type="ChEBI" id="CHEBI:29108"/>
    </cofactor>
</comment>
<dbReference type="InterPro" id="IPR034084">
    <property type="entry name" value="Thermitase-like_dom"/>
</dbReference>
<evidence type="ECO:0000256" key="5">
    <source>
        <dbReference type="ARBA" id="ARBA00022670"/>
    </source>
</evidence>
<evidence type="ECO:0000259" key="12">
    <source>
        <dbReference type="Pfam" id="PF00082"/>
    </source>
</evidence>
<dbReference type="Gene3D" id="3.40.50.200">
    <property type="entry name" value="Peptidase S8/S53 domain"/>
    <property type="match status" value="1"/>
</dbReference>
<dbReference type="GO" id="GO:0005576">
    <property type="term" value="C:extracellular region"/>
    <property type="evidence" value="ECO:0007669"/>
    <property type="project" value="UniProtKB-SubCell"/>
</dbReference>
<dbReference type="RefSeq" id="WP_119117456.1">
    <property type="nucleotide sequence ID" value="NZ_QWVS01000020.1"/>
</dbReference>
<dbReference type="Proteomes" id="UP000266016">
    <property type="component" value="Unassembled WGS sequence"/>
</dbReference>
<proteinExistence type="inferred from homology"/>
<dbReference type="InterPro" id="IPR036852">
    <property type="entry name" value="Peptidase_S8/S53_dom_sf"/>
</dbReference>
<evidence type="ECO:0000256" key="6">
    <source>
        <dbReference type="ARBA" id="ARBA00022801"/>
    </source>
</evidence>
<evidence type="ECO:0000256" key="7">
    <source>
        <dbReference type="ARBA" id="ARBA00022825"/>
    </source>
</evidence>
<feature type="domain" description="Bacterial Ig" evidence="13">
    <location>
        <begin position="456"/>
        <end position="536"/>
    </location>
</feature>
<keyword evidence="6 10" id="KW-0378">Hydrolase</keyword>
<reference evidence="14 15" key="1">
    <citation type="submission" date="2018-08" db="EMBL/GenBank/DDBJ databases">
        <title>Bacillus jemisoniae sp. nov., Bacillus chryseoplanitiae sp. nov., Bacillus resnikiae sp. nov., and Bacillus frankliniae sp. nov., isolated from Viking spacecraft and associated surfaces.</title>
        <authorList>
            <person name="Seuylemezian A."/>
            <person name="Vaishampayan P."/>
        </authorList>
    </citation>
    <scope>NUCLEOTIDE SEQUENCE [LARGE SCALE GENOMIC DNA]</scope>
    <source>
        <strain evidence="14 15">MA001</strain>
    </source>
</reference>
<accession>A0A398BC34</accession>
<comment type="caution">
    <text evidence="14">The sequence shown here is derived from an EMBL/GenBank/DDBJ whole genome shotgun (WGS) entry which is preliminary data.</text>
</comment>
<feature type="active site" description="Charge relay system" evidence="9 10">
    <location>
        <position position="307"/>
    </location>
</feature>
<feature type="active site" description="Charge relay system" evidence="9 10">
    <location>
        <position position="121"/>
    </location>
</feature>
<evidence type="ECO:0000256" key="2">
    <source>
        <dbReference type="ARBA" id="ARBA00004613"/>
    </source>
</evidence>
<dbReference type="PANTHER" id="PTHR43806">
    <property type="entry name" value="PEPTIDASE S8"/>
    <property type="match status" value="1"/>
</dbReference>
<organism evidence="14 15">
    <name type="scientific">Peribacillus asahii</name>
    <dbReference type="NCBI Taxonomy" id="228899"/>
    <lineage>
        <taxon>Bacteria</taxon>
        <taxon>Bacillati</taxon>
        <taxon>Bacillota</taxon>
        <taxon>Bacilli</taxon>
        <taxon>Bacillales</taxon>
        <taxon>Bacillaceae</taxon>
        <taxon>Peribacillus</taxon>
    </lineage>
</organism>
<feature type="domain" description="Peptidase S8/S53" evidence="12">
    <location>
        <begin position="113"/>
        <end position="355"/>
    </location>
</feature>
<evidence type="ECO:0000256" key="11">
    <source>
        <dbReference type="RuleBase" id="RU003355"/>
    </source>
</evidence>
<dbReference type="InterPro" id="IPR023828">
    <property type="entry name" value="Peptidase_S8_Ser-AS"/>
</dbReference>
<evidence type="ECO:0000256" key="9">
    <source>
        <dbReference type="PIRSR" id="PIRSR615500-1"/>
    </source>
</evidence>
<feature type="active site" description="Charge relay system" evidence="9 10">
    <location>
        <position position="154"/>
    </location>
</feature>
<feature type="domain" description="Bacterial Ig" evidence="13">
    <location>
        <begin position="540"/>
        <end position="617"/>
    </location>
</feature>
<dbReference type="SUPFAM" id="SSF52743">
    <property type="entry name" value="Subtilisin-like"/>
    <property type="match status" value="1"/>
</dbReference>
<dbReference type="PRINTS" id="PR00723">
    <property type="entry name" value="SUBTILISIN"/>
</dbReference>
<dbReference type="EMBL" id="QWVS01000020">
    <property type="protein sequence ID" value="RID85246.1"/>
    <property type="molecule type" value="Genomic_DNA"/>
</dbReference>
<comment type="similarity">
    <text evidence="3 10 11">Belongs to the peptidase S8 family.</text>
</comment>
<evidence type="ECO:0000256" key="8">
    <source>
        <dbReference type="ARBA" id="ARBA00022837"/>
    </source>
</evidence>
<sequence length="618" mass="66609">MYKFVNRLLFFILVGSFLSILQSGSEVYAEETDIGQVIVKYKSDEEMVTLDVPAKKSAASFIAELEEQPNVEAVEPNYVINRSATASDPYYTRQWYHQVIGVEDAWDVTTGSSEVVVAIIDDGLDINHQEFKNRIIAPYDVVLDSKLKITAGEHGTHVAGIIAGSINNSYGGAGVAPNVKIMPINVFDRENARHSDVIKAIDYAIKQGADIINLSLGGTESSALFNEAIQRAHKAGLLIIAAAGNDGKNIYDYPASYDHVIGVSATDKNDKIARYSNYGSTIDLAAPGTNIYSTLPYNTYGYMTGTSMATPIVAGVAALVWSINPSLTNEQIEQQLYRTSLDLGVEGKDRYYGYGRIDANKAVAVIPDVEQKQMILTVDEIVDSATVVKGRLSKSIVDGKVTIYTDQEVLATANLVNQNTFAVKIPKQRAGTVVHIEIDQPNVEPVTLTVIDQTSPARPVVKGIGDDTTKVIGTAEAGSTVRVKSGIKQLGVAKANSAGEFTITMKTKQKAGTLLKITATDKAGNVSAATKIKVIDQTSPAKPTVSIKATSKTITVTGKSEAYSTVYFRGKGEIIGTQQTDAQGNYTIKISRQKIAKILRIYAQDPAGNQSERVTVTF</sequence>
<dbReference type="InterPro" id="IPR050131">
    <property type="entry name" value="Peptidase_S8_subtilisin-like"/>
</dbReference>
<dbReference type="GO" id="GO:0006508">
    <property type="term" value="P:proteolysis"/>
    <property type="evidence" value="ECO:0007669"/>
    <property type="project" value="UniProtKB-KW"/>
</dbReference>
<evidence type="ECO:0000256" key="10">
    <source>
        <dbReference type="PROSITE-ProRule" id="PRU01240"/>
    </source>
</evidence>
<gene>
    <name evidence="14" type="ORF">D1953_12130</name>
</gene>